<organism evidence="1">
    <name type="scientific">uncultured bacterium</name>
    <name type="common">gcode 4</name>
    <dbReference type="NCBI Taxonomy" id="1234023"/>
    <lineage>
        <taxon>Bacteria</taxon>
        <taxon>environmental samples</taxon>
    </lineage>
</organism>
<reference evidence="1" key="1">
    <citation type="journal article" date="2012" name="Science">
        <title>Fermentation, hydrogen, and sulfur metabolism in multiple uncultivated bacterial phyla.</title>
        <authorList>
            <person name="Wrighton K.C."/>
            <person name="Thomas B.C."/>
            <person name="Sharon I."/>
            <person name="Miller C.S."/>
            <person name="Castelle C.J."/>
            <person name="VerBerkmoes N.C."/>
            <person name="Wilkins M.J."/>
            <person name="Hettich R.L."/>
            <person name="Lipton M.S."/>
            <person name="Williams K.H."/>
            <person name="Long P.E."/>
            <person name="Banfield J.F."/>
        </authorList>
    </citation>
    <scope>NUCLEOTIDE SEQUENCE [LARGE SCALE GENOMIC DNA]</scope>
</reference>
<comment type="caution">
    <text evidence="1">The sequence shown here is derived from an EMBL/GenBank/DDBJ whole genome shotgun (WGS) entry which is preliminary data.</text>
</comment>
<dbReference type="EMBL" id="AMFJ01000016">
    <property type="protein sequence ID" value="EKE30271.1"/>
    <property type="molecule type" value="Genomic_DNA"/>
</dbReference>
<gene>
    <name evidence="1" type="ORF">ACD_2C00016G0022</name>
</gene>
<name>K2FGJ8_9BACT</name>
<protein>
    <submittedName>
        <fullName evidence="1">Uncharacterized protein</fullName>
    </submittedName>
</protein>
<accession>K2FGJ8</accession>
<evidence type="ECO:0000313" key="1">
    <source>
        <dbReference type="EMBL" id="EKE30271.1"/>
    </source>
</evidence>
<sequence>MKSNPLDNNIAYLRFAKEALEMIVQYSKKVATVHGMLHPETHEVHGYVLKLIKSIEKSQDETLIDHRSIMNSLESLRKITKWFSLPDWACWTYAALYEMLDAFDVESSEYLNSSNVAIG</sequence>
<dbReference type="AlphaFoldDB" id="K2FGJ8"/>
<proteinExistence type="predicted"/>